<evidence type="ECO:0000256" key="6">
    <source>
        <dbReference type="ARBA" id="ARBA00023065"/>
    </source>
</evidence>
<evidence type="ECO:0000256" key="1">
    <source>
        <dbReference type="ARBA" id="ARBA00004308"/>
    </source>
</evidence>
<organism evidence="10 11">
    <name type="scientific">Candidula unifasciata</name>
    <dbReference type="NCBI Taxonomy" id="100452"/>
    <lineage>
        <taxon>Eukaryota</taxon>
        <taxon>Metazoa</taxon>
        <taxon>Spiralia</taxon>
        <taxon>Lophotrochozoa</taxon>
        <taxon>Mollusca</taxon>
        <taxon>Gastropoda</taxon>
        <taxon>Heterobranchia</taxon>
        <taxon>Euthyneura</taxon>
        <taxon>Panpulmonata</taxon>
        <taxon>Eupulmonata</taxon>
        <taxon>Stylommatophora</taxon>
        <taxon>Helicina</taxon>
        <taxon>Helicoidea</taxon>
        <taxon>Geomitridae</taxon>
        <taxon>Candidula</taxon>
    </lineage>
</organism>
<evidence type="ECO:0000256" key="3">
    <source>
        <dbReference type="ARBA" id="ARBA00022448"/>
    </source>
</evidence>
<evidence type="ECO:0008006" key="12">
    <source>
        <dbReference type="Google" id="ProtNLM"/>
    </source>
</evidence>
<evidence type="ECO:0000313" key="11">
    <source>
        <dbReference type="Proteomes" id="UP000678393"/>
    </source>
</evidence>
<dbReference type="AlphaFoldDB" id="A0A8S3ZIR2"/>
<keyword evidence="8" id="KW-1071">Ligand-gated ion channel</keyword>
<keyword evidence="3" id="KW-0813">Transport</keyword>
<keyword evidence="4" id="KW-0812">Transmembrane</keyword>
<comment type="subcellular location">
    <subcellularLocation>
        <location evidence="1">Endomembrane system</location>
    </subcellularLocation>
</comment>
<keyword evidence="5" id="KW-1133">Transmembrane helix</keyword>
<reference evidence="10" key="1">
    <citation type="submission" date="2021-04" db="EMBL/GenBank/DDBJ databases">
        <authorList>
            <consortium name="Molecular Ecology Group"/>
        </authorList>
    </citation>
    <scope>NUCLEOTIDE SEQUENCE</scope>
</reference>
<accession>A0A8S3ZIR2</accession>
<evidence type="ECO:0000256" key="2">
    <source>
        <dbReference type="ARBA" id="ARBA00009848"/>
    </source>
</evidence>
<dbReference type="Proteomes" id="UP000678393">
    <property type="component" value="Unassembled WGS sequence"/>
</dbReference>
<keyword evidence="6" id="KW-0406">Ion transport</keyword>
<comment type="similarity">
    <text evidence="2">Belongs to the P2X receptor family.</text>
</comment>
<evidence type="ECO:0000313" key="10">
    <source>
        <dbReference type="EMBL" id="CAG5129397.1"/>
    </source>
</evidence>
<dbReference type="Pfam" id="PF00864">
    <property type="entry name" value="P2X_receptor"/>
    <property type="match status" value="1"/>
</dbReference>
<gene>
    <name evidence="10" type="ORF">CUNI_LOCUS14955</name>
</gene>
<evidence type="ECO:0000256" key="7">
    <source>
        <dbReference type="ARBA" id="ARBA00023136"/>
    </source>
</evidence>
<protein>
    <recommendedName>
        <fullName evidence="12">Purinergic receptor</fullName>
    </recommendedName>
</protein>
<name>A0A8S3ZIR2_9EUPU</name>
<evidence type="ECO:0000256" key="5">
    <source>
        <dbReference type="ARBA" id="ARBA00022989"/>
    </source>
</evidence>
<feature type="non-terminal residue" evidence="10">
    <location>
        <position position="1"/>
    </location>
</feature>
<proteinExistence type="inferred from homology"/>
<feature type="non-terminal residue" evidence="10">
    <location>
        <position position="57"/>
    </location>
</feature>
<evidence type="ECO:0000256" key="9">
    <source>
        <dbReference type="ARBA" id="ARBA00023303"/>
    </source>
</evidence>
<keyword evidence="9" id="KW-0407">Ion channel</keyword>
<comment type="caution">
    <text evidence="10">The sequence shown here is derived from an EMBL/GenBank/DDBJ whole genome shotgun (WGS) entry which is preliminary data.</text>
</comment>
<dbReference type="EMBL" id="CAJHNH020003474">
    <property type="protein sequence ID" value="CAG5129397.1"/>
    <property type="molecule type" value="Genomic_DNA"/>
</dbReference>
<evidence type="ECO:0000256" key="8">
    <source>
        <dbReference type="ARBA" id="ARBA00023286"/>
    </source>
</evidence>
<dbReference type="Gene3D" id="1.10.287.940">
    <property type="entry name" value="atp-gated p2x4 ion channel"/>
    <property type="match status" value="1"/>
</dbReference>
<dbReference type="OrthoDB" id="6275590at2759"/>
<keyword evidence="11" id="KW-1185">Reference proteome</keyword>
<dbReference type="InterPro" id="IPR059116">
    <property type="entry name" value="P2X_receptor"/>
</dbReference>
<evidence type="ECO:0000256" key="4">
    <source>
        <dbReference type="ARBA" id="ARBA00022692"/>
    </source>
</evidence>
<keyword evidence="7" id="KW-0472">Membrane</keyword>
<sequence>YADHFYMRDADGTVKYYRNLYKAIGVHFLVEVRGRAGRFSFVNLMLNVGSGMALMGV</sequence>